<evidence type="ECO:0000313" key="2">
    <source>
        <dbReference type="Proteomes" id="UP000005242"/>
    </source>
</evidence>
<dbReference type="GeneID" id="18471775"/>
<keyword evidence="2" id="KW-1185">Reference proteome</keyword>
<dbReference type="EMBL" id="JH668247">
    <property type="protein sequence ID" value="EIM19662.1"/>
    <property type="molecule type" value="Genomic_DNA"/>
</dbReference>
<gene>
    <name evidence="1" type="ORF">WALSEDRAFT_33920</name>
</gene>
<protein>
    <submittedName>
        <fullName evidence="1">Uncharacterized protein</fullName>
    </submittedName>
</protein>
<dbReference type="RefSeq" id="XP_006960324.1">
    <property type="nucleotide sequence ID" value="XM_006960262.1"/>
</dbReference>
<organism evidence="1 2">
    <name type="scientific">Wallemia mellicola (strain ATCC MYA-4683 / CBS 633.66)</name>
    <name type="common">Wallemia sebi (CBS 633.66)</name>
    <dbReference type="NCBI Taxonomy" id="671144"/>
    <lineage>
        <taxon>Eukaryota</taxon>
        <taxon>Fungi</taxon>
        <taxon>Dikarya</taxon>
        <taxon>Basidiomycota</taxon>
        <taxon>Wallemiomycotina</taxon>
        <taxon>Wallemiomycetes</taxon>
        <taxon>Wallemiales</taxon>
        <taxon>Wallemiaceae</taxon>
        <taxon>Wallemia</taxon>
    </lineage>
</organism>
<evidence type="ECO:0000313" key="1">
    <source>
        <dbReference type="EMBL" id="EIM19662.1"/>
    </source>
</evidence>
<sequence length="85" mass="9809">MKIDQTTPSNEDTVNAENIYKKRHKRLFNVLIKSISTDILNRIDETNNASAFFQDISLATDLNTMKRHYLDNSDGLSYDDLTNKI</sequence>
<name>I4Y6S0_WALMC</name>
<reference evidence="1 2" key="1">
    <citation type="journal article" date="2012" name="Fungal Genet. Biol.">
        <title>The genome of the xerotolerant mold Wallemia sebi reveals adaptations to osmotic stress and suggests cryptic sexual reproduction.</title>
        <authorList>
            <person name="Padamsee M."/>
            <person name="Kumar T.K.A."/>
            <person name="Riley R."/>
            <person name="Binder M."/>
            <person name="Boyd A."/>
            <person name="Calvo A.M."/>
            <person name="Furukawa K."/>
            <person name="Hesse C."/>
            <person name="Hohmann S."/>
            <person name="James T.Y."/>
            <person name="LaButti K."/>
            <person name="Lapidus A."/>
            <person name="Lindquist E."/>
            <person name="Lucas S."/>
            <person name="Miller K."/>
            <person name="Shantappa S."/>
            <person name="Grigoriev I.V."/>
            <person name="Hibbett D.S."/>
            <person name="McLaughlin D.J."/>
            <person name="Spatafora J.W."/>
            <person name="Aime M.C."/>
        </authorList>
    </citation>
    <scope>NUCLEOTIDE SEQUENCE [LARGE SCALE GENOMIC DNA]</scope>
    <source>
        <strain evidence="2">ATCC MYA-4683 / CBS 633.66</strain>
    </source>
</reference>
<dbReference type="KEGG" id="wse:WALSEDRAFT_33920"/>
<proteinExistence type="predicted"/>
<dbReference type="AlphaFoldDB" id="I4Y6S0"/>
<dbReference type="Proteomes" id="UP000005242">
    <property type="component" value="Unassembled WGS sequence"/>
</dbReference>
<feature type="non-terminal residue" evidence="1">
    <location>
        <position position="85"/>
    </location>
</feature>
<dbReference type="HOGENOM" id="CLU_2518863_0_0_1"/>
<accession>I4Y6S0</accession>
<dbReference type="InParanoid" id="I4Y6S0"/>